<dbReference type="Gene3D" id="3.30.1650.10">
    <property type="entry name" value="Bifunctional carbon monoxide dehydrogenase/acetyl-coa synthase(codh/acs), Chain M, domain 3"/>
    <property type="match status" value="1"/>
</dbReference>
<dbReference type="Gene3D" id="3.40.1470.10">
    <property type="entry name" value="Bifunctional carbon monoxide dehydrogenase/acetyl-coa synthase(codh/acs), Chain M, domain 5"/>
    <property type="match status" value="1"/>
</dbReference>
<evidence type="ECO:0000256" key="4">
    <source>
        <dbReference type="ARBA" id="ARBA00022723"/>
    </source>
</evidence>
<keyword evidence="9" id="KW-0012">Acyltransferase</keyword>
<reference evidence="9 10" key="2">
    <citation type="journal article" date="2011" name="Stand. Genomic Sci.">
        <title>Complete genome sequence of Ferroglobus placidus AEDII12DO.</title>
        <authorList>
            <person name="Anderson I."/>
            <person name="Risso C."/>
            <person name="Holmes D."/>
            <person name="Lucas S."/>
            <person name="Copeland A."/>
            <person name="Lapidus A."/>
            <person name="Cheng J.F."/>
            <person name="Bruce D."/>
            <person name="Goodwin L."/>
            <person name="Pitluck S."/>
            <person name="Saunders E."/>
            <person name="Brettin T."/>
            <person name="Detter J.C."/>
            <person name="Han C."/>
            <person name="Tapia R."/>
            <person name="Larimer F."/>
            <person name="Land M."/>
            <person name="Hauser L."/>
            <person name="Woyke T."/>
            <person name="Lovley D."/>
            <person name="Kyrpides N."/>
            <person name="Ivanova N."/>
        </authorList>
    </citation>
    <scope>NUCLEOTIDE SEQUENCE [LARGE SCALE GENOMIC DNA]</scope>
    <source>
        <strain evidence="10">DSM 10642 / AEDII12DO</strain>
    </source>
</reference>
<feature type="coiled-coil region" evidence="7">
    <location>
        <begin position="136"/>
        <end position="167"/>
    </location>
</feature>
<evidence type="ECO:0000256" key="1">
    <source>
        <dbReference type="ARBA" id="ARBA00012244"/>
    </source>
</evidence>
<evidence type="ECO:0000313" key="10">
    <source>
        <dbReference type="Proteomes" id="UP000002613"/>
    </source>
</evidence>
<dbReference type="RefSeq" id="WP_012965438.1">
    <property type="nucleotide sequence ID" value="NC_013849.1"/>
</dbReference>
<dbReference type="InterPro" id="IPR004461">
    <property type="entry name" value="CO_DH/Ac-CoA_synth_bsu"/>
</dbReference>
<dbReference type="GO" id="GO:0043885">
    <property type="term" value="F:anaerobic carbon-monoxide dehydrogenase activity"/>
    <property type="evidence" value="ECO:0007669"/>
    <property type="project" value="InterPro"/>
</dbReference>
<gene>
    <name evidence="9" type="ordered locus">Ferp_0929</name>
</gene>
<organism evidence="9 10">
    <name type="scientific">Ferroglobus placidus (strain DSM 10642 / AEDII12DO)</name>
    <dbReference type="NCBI Taxonomy" id="589924"/>
    <lineage>
        <taxon>Archaea</taxon>
        <taxon>Methanobacteriati</taxon>
        <taxon>Methanobacteriota</taxon>
        <taxon>Archaeoglobi</taxon>
        <taxon>Archaeoglobales</taxon>
        <taxon>Archaeoglobaceae</taxon>
        <taxon>Ferroglobus</taxon>
    </lineage>
</organism>
<evidence type="ECO:0000256" key="5">
    <source>
        <dbReference type="ARBA" id="ARBA00023004"/>
    </source>
</evidence>
<keyword evidence="4" id="KW-0479">Metal-binding</keyword>
<proteinExistence type="predicted"/>
<keyword evidence="5" id="KW-0408">Iron</keyword>
<dbReference type="PaxDb" id="589924-Ferp_0929"/>
<sequence>MIHRYIDPEKIDVKADCLEMSELFSGERVEGKEIRVVELVEVGEGDGIEVLGELGDVMGIHVLVSGISDDAASAIESLFGEVINRMKGVSYSFRKERALIKISKEAEEKFSAECVAKVIYEAVKSIPAVKSVKVRIVCEREEFEKLKKRAEEIHKKREERLRELKEISVDRFYGCKSCQVYLPNHVCVITPERPSPCGTTYAEARNAEELKVVEYYFPIEKGEVISEKEGEYSGVNEAVKEMTEGKVERVKLHRVLENPPLAGNFAETIVFYIPEKDGFGIVDREYKKKTPVGLTFEEMEKLIAGWQVEGFAGVSFAYLKSPSFLKGEGGWKRVVWVSPKVYEFVKSFLPKELLERIESG</sequence>
<dbReference type="EC" id="2.3.1.169" evidence="1"/>
<dbReference type="AlphaFoldDB" id="D3RX82"/>
<dbReference type="InterPro" id="IPR045822">
    <property type="entry name" value="ACS_CODH_B_C"/>
</dbReference>
<dbReference type="STRING" id="589924.Ferp_0929"/>
<dbReference type="GO" id="GO:0046872">
    <property type="term" value="F:metal ion binding"/>
    <property type="evidence" value="ECO:0007669"/>
    <property type="project" value="UniProtKB-KW"/>
</dbReference>
<reference evidence="10" key="1">
    <citation type="submission" date="2010-02" db="EMBL/GenBank/DDBJ databases">
        <title>Complete sequence of Ferroglobus placidus DSM 10642.</title>
        <authorList>
            <consortium name="US DOE Joint Genome Institute"/>
            <person name="Lucas S."/>
            <person name="Copeland A."/>
            <person name="Lapidus A."/>
            <person name="Cheng J.-F."/>
            <person name="Bruce D."/>
            <person name="Goodwin L."/>
            <person name="Pitluck S."/>
            <person name="Saunders E."/>
            <person name="Brettin T."/>
            <person name="Detter J.C."/>
            <person name="Han C."/>
            <person name="Tapia R."/>
            <person name="Larimer F."/>
            <person name="Land M."/>
            <person name="Hauser L."/>
            <person name="Kyrpides N."/>
            <person name="Ivanova N."/>
            <person name="Holmes D."/>
            <person name="Lovley D."/>
            <person name="Kyrpides N."/>
            <person name="Anderson I.J."/>
            <person name="Woyke T."/>
        </authorList>
    </citation>
    <scope>NUCLEOTIDE SEQUENCE [LARGE SCALE GENOMIC DNA]</scope>
    <source>
        <strain evidence="10">DSM 10642 / AEDII12DO</strain>
    </source>
</reference>
<dbReference type="PANTHER" id="PTHR42281">
    <property type="match status" value="1"/>
</dbReference>
<keyword evidence="6" id="KW-0411">Iron-sulfur</keyword>
<dbReference type="OrthoDB" id="51497at2157"/>
<evidence type="ECO:0000313" key="9">
    <source>
        <dbReference type="EMBL" id="ADC65095.1"/>
    </source>
</evidence>
<keyword evidence="2" id="KW-0533">Nickel</keyword>
<keyword evidence="10" id="KW-1185">Reference proteome</keyword>
<accession>D3RX82</accession>
<dbReference type="GO" id="GO:0006084">
    <property type="term" value="P:acetyl-CoA metabolic process"/>
    <property type="evidence" value="ECO:0007669"/>
    <property type="project" value="InterPro"/>
</dbReference>
<dbReference type="Proteomes" id="UP000002613">
    <property type="component" value="Chromosome"/>
</dbReference>
<keyword evidence="3 9" id="KW-0808">Transferase</keyword>
<dbReference type="InterPro" id="IPR011254">
    <property type="entry name" value="Prismane-like_sf"/>
</dbReference>
<dbReference type="InterPro" id="IPR038571">
    <property type="entry name" value="CO_DH/Ac-CoA_synth_bsu_3_sf"/>
</dbReference>
<dbReference type="HOGENOM" id="CLU_798333_0_0_2"/>
<dbReference type="PANTHER" id="PTHR42281:SF1">
    <property type="entry name" value="ACETYL-COA DECARBONYLASE_SYNTHASE COMPLEX SUBUNIT BETA 1"/>
    <property type="match status" value="1"/>
</dbReference>
<evidence type="ECO:0000256" key="6">
    <source>
        <dbReference type="ARBA" id="ARBA00023014"/>
    </source>
</evidence>
<dbReference type="Pfam" id="PF19436">
    <property type="entry name" value="ACS_CODH_B_C"/>
    <property type="match status" value="1"/>
</dbReference>
<evidence type="ECO:0000256" key="7">
    <source>
        <dbReference type="SAM" id="Coils"/>
    </source>
</evidence>
<evidence type="ECO:0000256" key="2">
    <source>
        <dbReference type="ARBA" id="ARBA00022596"/>
    </source>
</evidence>
<dbReference type="Gene3D" id="3.40.970.20">
    <property type="entry name" value="Carbon monoxide dehydrogenase alpha subunit. Chain D, domain 4"/>
    <property type="match status" value="1"/>
</dbReference>
<dbReference type="SUPFAM" id="SSF56821">
    <property type="entry name" value="Prismane protein-like"/>
    <property type="match status" value="1"/>
</dbReference>
<evidence type="ECO:0000256" key="3">
    <source>
        <dbReference type="ARBA" id="ARBA00022679"/>
    </source>
</evidence>
<dbReference type="eggNOG" id="arCOG04360">
    <property type="taxonomic scope" value="Archaea"/>
</dbReference>
<name>D3RX82_FERPA</name>
<dbReference type="GO" id="GO:0043884">
    <property type="term" value="F:CO-methylating acetyl-CoA synthase activity"/>
    <property type="evidence" value="ECO:0007669"/>
    <property type="project" value="UniProtKB-EC"/>
</dbReference>
<evidence type="ECO:0000259" key="8">
    <source>
        <dbReference type="Pfam" id="PF19436"/>
    </source>
</evidence>
<protein>
    <recommendedName>
        <fullName evidence="1">CO-methylating acetyl-CoA synthase</fullName>
        <ecNumber evidence="1">2.3.1.169</ecNumber>
    </recommendedName>
</protein>
<keyword evidence="7" id="KW-0175">Coiled coil</keyword>
<feature type="domain" description="CO dehydrogenase/acetyl-CoA synthase complex beta subunit C-terminal" evidence="8">
    <location>
        <begin position="155"/>
        <end position="353"/>
    </location>
</feature>
<dbReference type="NCBIfam" id="NF003379">
    <property type="entry name" value="PRK04456.1"/>
    <property type="match status" value="1"/>
</dbReference>
<dbReference type="KEGG" id="fpl:Ferp_0929"/>
<dbReference type="EMBL" id="CP001899">
    <property type="protein sequence ID" value="ADC65095.1"/>
    <property type="molecule type" value="Genomic_DNA"/>
</dbReference>
<dbReference type="GO" id="GO:0051536">
    <property type="term" value="F:iron-sulfur cluster binding"/>
    <property type="evidence" value="ECO:0007669"/>
    <property type="project" value="UniProtKB-KW"/>
</dbReference>
<dbReference type="GeneID" id="8778437"/>